<proteinExistence type="predicted"/>
<dbReference type="InterPro" id="IPR049492">
    <property type="entry name" value="BD-FAE-like_dom"/>
</dbReference>
<dbReference type="PANTHER" id="PTHR48081:SF33">
    <property type="entry name" value="KYNURENINE FORMAMIDASE"/>
    <property type="match status" value="1"/>
</dbReference>
<dbReference type="SUPFAM" id="SSF53474">
    <property type="entry name" value="alpha/beta-Hydrolases"/>
    <property type="match status" value="1"/>
</dbReference>
<evidence type="ECO:0000256" key="1">
    <source>
        <dbReference type="ARBA" id="ARBA00022801"/>
    </source>
</evidence>
<keyword evidence="4" id="KW-1185">Reference proteome</keyword>
<comment type="caution">
    <text evidence="3">The sequence shown here is derived from an EMBL/GenBank/DDBJ whole genome shotgun (WGS) entry which is preliminary data.</text>
</comment>
<keyword evidence="1" id="KW-0378">Hydrolase</keyword>
<gene>
    <name evidence="3" type="ORF">E9229_001167</name>
</gene>
<dbReference type="AlphaFoldDB" id="A0A839QLU0"/>
<organism evidence="3 4">
    <name type="scientific">Paeniglutamicibacter cryotolerans</name>
    <dbReference type="NCBI Taxonomy" id="670079"/>
    <lineage>
        <taxon>Bacteria</taxon>
        <taxon>Bacillati</taxon>
        <taxon>Actinomycetota</taxon>
        <taxon>Actinomycetes</taxon>
        <taxon>Micrococcales</taxon>
        <taxon>Micrococcaceae</taxon>
        <taxon>Paeniglutamicibacter</taxon>
    </lineage>
</organism>
<dbReference type="GO" id="GO:0016787">
    <property type="term" value="F:hydrolase activity"/>
    <property type="evidence" value="ECO:0007669"/>
    <property type="project" value="UniProtKB-KW"/>
</dbReference>
<sequence length="292" mass="30244">MSDAPASLHAYGSHPSQYAELYLPERRSRPGVAVIIHGGFWRQAYGAEYGRPLAADLARRGWVAWNLEYRRTAGGAGGWPETFTDVAAGIDLLHPVLREAGLDSGPVVAIGHSAGAHLGLWAAGRHLLPSGVPGALRRPCLDGVVAQSGALDLALADELNLSNGAVRELLGLDPGRDDGRWKWADPMQRLPLGVPVVAIHGDNDGDVPLSVSESYARAAAAAGDRIELLRISGDHYGVITVGNAAWELCVRALAGLAAAGGVATDTPGTGGGAAADGILEHCPKNRGEDGSC</sequence>
<reference evidence="3 4" key="1">
    <citation type="submission" date="2020-08" db="EMBL/GenBank/DDBJ databases">
        <title>Sequencing the genomes of 1000 actinobacteria strains.</title>
        <authorList>
            <person name="Klenk H.-P."/>
        </authorList>
    </citation>
    <scope>NUCLEOTIDE SEQUENCE [LARGE SCALE GENOMIC DNA]</scope>
    <source>
        <strain evidence="3 4">DSM 22826</strain>
    </source>
</reference>
<dbReference type="InterPro" id="IPR029058">
    <property type="entry name" value="AB_hydrolase_fold"/>
</dbReference>
<evidence type="ECO:0000313" key="4">
    <source>
        <dbReference type="Proteomes" id="UP000523000"/>
    </source>
</evidence>
<dbReference type="Proteomes" id="UP000523000">
    <property type="component" value="Unassembled WGS sequence"/>
</dbReference>
<dbReference type="Pfam" id="PF20434">
    <property type="entry name" value="BD-FAE"/>
    <property type="match status" value="1"/>
</dbReference>
<feature type="domain" description="BD-FAE-like" evidence="2">
    <location>
        <begin position="20"/>
        <end position="214"/>
    </location>
</feature>
<dbReference type="Gene3D" id="3.40.50.1820">
    <property type="entry name" value="alpha/beta hydrolase"/>
    <property type="match status" value="1"/>
</dbReference>
<dbReference type="EMBL" id="JACHVS010000001">
    <property type="protein sequence ID" value="MBB2994976.1"/>
    <property type="molecule type" value="Genomic_DNA"/>
</dbReference>
<dbReference type="RefSeq" id="WP_246380373.1">
    <property type="nucleotide sequence ID" value="NZ_BAABGK010000020.1"/>
</dbReference>
<accession>A0A839QLU0</accession>
<name>A0A839QLU0_9MICC</name>
<protein>
    <submittedName>
        <fullName evidence="3">Acetyl esterase/lipase</fullName>
    </submittedName>
</protein>
<dbReference type="InterPro" id="IPR050300">
    <property type="entry name" value="GDXG_lipolytic_enzyme"/>
</dbReference>
<evidence type="ECO:0000313" key="3">
    <source>
        <dbReference type="EMBL" id="MBB2994976.1"/>
    </source>
</evidence>
<dbReference type="PANTHER" id="PTHR48081">
    <property type="entry name" value="AB HYDROLASE SUPERFAMILY PROTEIN C4A8.06C"/>
    <property type="match status" value="1"/>
</dbReference>
<evidence type="ECO:0000259" key="2">
    <source>
        <dbReference type="Pfam" id="PF20434"/>
    </source>
</evidence>